<dbReference type="SUPFAM" id="SSF103473">
    <property type="entry name" value="MFS general substrate transporter"/>
    <property type="match status" value="1"/>
</dbReference>
<keyword evidence="3 6" id="KW-0812">Transmembrane</keyword>
<reference evidence="8 9" key="1">
    <citation type="submission" date="2018-06" db="EMBL/GenBank/DDBJ databases">
        <title>Natronomonas sp. F16-60 a new haloarchaeon isolated from a solar saltern of Isla Cristina, Huelva, Spain.</title>
        <authorList>
            <person name="Duran-Viseras A."/>
            <person name="Sanchez-Porro C."/>
            <person name="Ventosa A."/>
        </authorList>
    </citation>
    <scope>NUCLEOTIDE SEQUENCE [LARGE SCALE GENOMIC DNA]</scope>
    <source>
        <strain evidence="8 9">F16-60</strain>
    </source>
</reference>
<comment type="subcellular location">
    <subcellularLocation>
        <location evidence="1">Cell membrane</location>
        <topology evidence="1">Multi-pass membrane protein</topology>
    </subcellularLocation>
</comment>
<evidence type="ECO:0000256" key="5">
    <source>
        <dbReference type="ARBA" id="ARBA00023136"/>
    </source>
</evidence>
<dbReference type="InterPro" id="IPR050189">
    <property type="entry name" value="MFS_Efflux_Transporters"/>
</dbReference>
<dbReference type="Gene3D" id="1.20.1250.20">
    <property type="entry name" value="MFS general substrate transporter like domains"/>
    <property type="match status" value="2"/>
</dbReference>
<dbReference type="InterPro" id="IPR020846">
    <property type="entry name" value="MFS_dom"/>
</dbReference>
<evidence type="ECO:0000259" key="7">
    <source>
        <dbReference type="PROSITE" id="PS50850"/>
    </source>
</evidence>
<evidence type="ECO:0000256" key="1">
    <source>
        <dbReference type="ARBA" id="ARBA00004651"/>
    </source>
</evidence>
<evidence type="ECO:0000256" key="2">
    <source>
        <dbReference type="ARBA" id="ARBA00022475"/>
    </source>
</evidence>
<dbReference type="PROSITE" id="PS50850">
    <property type="entry name" value="MFS"/>
    <property type="match status" value="1"/>
</dbReference>
<evidence type="ECO:0000256" key="3">
    <source>
        <dbReference type="ARBA" id="ARBA00022692"/>
    </source>
</evidence>
<accession>A0A554NDG3</accession>
<keyword evidence="9" id="KW-1185">Reference proteome</keyword>
<comment type="caution">
    <text evidence="8">The sequence shown here is derived from an EMBL/GenBank/DDBJ whole genome shotgun (WGS) entry which is preliminary data.</text>
</comment>
<dbReference type="Pfam" id="PF07690">
    <property type="entry name" value="MFS_1"/>
    <property type="match status" value="1"/>
</dbReference>
<sequence>MLGTLLLGWAVLQCGRFILSPLLPAIIDDLSLTAATAGLALTAFQAVYAVTQYPSGRLSDEWSRATLLLPGLGVLVVAFVAIGAAPTYLAFVGGAVLLGLGKGVYVVPSRALLSDLFVERRGRALGVYTAGTDVGGLAAAGLAALVLAASLPLVGLPAGWHAALEAAGWRSPFLPIAGLLALAALLYAAWNREPFRRGPASLELGTTVRRLATTREQREVLAAYALFYFMVGGWINFLPTYLATAKGAPESLASAGFALVFLTGICTKPAAGWLSDRFPRRAVSVTGLLLATAALAGVVLASSVPVLAVCVVALALGYKTQFPIVDAILLDAAPEANMGGDLGAARALFLGVGSLGPAYVGVTASTLGYGVAFAGLAGCLLVAAGIIGRQHRRRRSAASAAPGD</sequence>
<dbReference type="EMBL" id="QMDX01000002">
    <property type="protein sequence ID" value="TSD15432.1"/>
    <property type="molecule type" value="Genomic_DNA"/>
</dbReference>
<keyword evidence="4 6" id="KW-1133">Transmembrane helix</keyword>
<name>A0A554NDG3_9EURY</name>
<dbReference type="PANTHER" id="PTHR43124:SF3">
    <property type="entry name" value="CHLORAMPHENICOL EFFLUX PUMP RV0191"/>
    <property type="match status" value="1"/>
</dbReference>
<feature type="transmembrane region" description="Helical" evidence="6">
    <location>
        <begin position="62"/>
        <end position="82"/>
    </location>
</feature>
<evidence type="ECO:0000313" key="9">
    <source>
        <dbReference type="Proteomes" id="UP000319894"/>
    </source>
</evidence>
<feature type="transmembrane region" description="Helical" evidence="6">
    <location>
        <begin position="287"/>
        <end position="316"/>
    </location>
</feature>
<feature type="transmembrane region" description="Helical" evidence="6">
    <location>
        <begin position="255"/>
        <end position="275"/>
    </location>
</feature>
<feature type="transmembrane region" description="Helical" evidence="6">
    <location>
        <begin position="173"/>
        <end position="190"/>
    </location>
</feature>
<protein>
    <submittedName>
        <fullName evidence="8">MFS transporter</fullName>
    </submittedName>
</protein>
<feature type="transmembrane region" description="Helical" evidence="6">
    <location>
        <begin position="367"/>
        <end position="387"/>
    </location>
</feature>
<evidence type="ECO:0000256" key="4">
    <source>
        <dbReference type="ARBA" id="ARBA00022989"/>
    </source>
</evidence>
<dbReference type="GO" id="GO:0022857">
    <property type="term" value="F:transmembrane transporter activity"/>
    <property type="evidence" value="ECO:0007669"/>
    <property type="project" value="InterPro"/>
</dbReference>
<feature type="transmembrane region" description="Helical" evidence="6">
    <location>
        <begin position="220"/>
        <end position="243"/>
    </location>
</feature>
<feature type="transmembrane region" description="Helical" evidence="6">
    <location>
        <begin position="127"/>
        <end position="153"/>
    </location>
</feature>
<proteinExistence type="predicted"/>
<dbReference type="AlphaFoldDB" id="A0A554NDG3"/>
<organism evidence="8 9">
    <name type="scientific">Haloglomus irregulare</name>
    <dbReference type="NCBI Taxonomy" id="2234134"/>
    <lineage>
        <taxon>Archaea</taxon>
        <taxon>Methanobacteriati</taxon>
        <taxon>Methanobacteriota</taxon>
        <taxon>Stenosarchaea group</taxon>
        <taxon>Halobacteria</taxon>
        <taxon>Halobacteriales</taxon>
        <taxon>Natronomonadaceae</taxon>
        <taxon>Haloglomus</taxon>
    </lineage>
</organism>
<dbReference type="Proteomes" id="UP000319894">
    <property type="component" value="Unassembled WGS sequence"/>
</dbReference>
<dbReference type="InterPro" id="IPR011701">
    <property type="entry name" value="MFS"/>
</dbReference>
<keyword evidence="2" id="KW-1003">Cell membrane</keyword>
<dbReference type="InterPro" id="IPR036259">
    <property type="entry name" value="MFS_trans_sf"/>
</dbReference>
<dbReference type="PANTHER" id="PTHR43124">
    <property type="entry name" value="PURINE EFFLUX PUMP PBUE"/>
    <property type="match status" value="1"/>
</dbReference>
<feature type="domain" description="Major facilitator superfamily (MFS) profile" evidence="7">
    <location>
        <begin position="1"/>
        <end position="395"/>
    </location>
</feature>
<evidence type="ECO:0000256" key="6">
    <source>
        <dbReference type="SAM" id="Phobius"/>
    </source>
</evidence>
<dbReference type="InParanoid" id="A0A554NDG3"/>
<dbReference type="GO" id="GO:0005886">
    <property type="term" value="C:plasma membrane"/>
    <property type="evidence" value="ECO:0007669"/>
    <property type="project" value="UniProtKB-SubCell"/>
</dbReference>
<feature type="transmembrane region" description="Helical" evidence="6">
    <location>
        <begin position="30"/>
        <end position="50"/>
    </location>
</feature>
<gene>
    <name evidence="8" type="ORF">DP107_05635</name>
</gene>
<evidence type="ECO:0000313" key="8">
    <source>
        <dbReference type="EMBL" id="TSD15432.1"/>
    </source>
</evidence>
<dbReference type="RefSeq" id="WP_144261268.1">
    <property type="nucleotide sequence ID" value="NZ_QMDX01000002.1"/>
</dbReference>
<keyword evidence="5 6" id="KW-0472">Membrane</keyword>
<feature type="transmembrane region" description="Helical" evidence="6">
    <location>
        <begin position="88"/>
        <end position="107"/>
    </location>
</feature>